<proteinExistence type="predicted"/>
<sequence length="152" mass="16686">MEGKTVNSNQINWCSREECESQPLYPTSRVVPLCPTVGNSSLGSSRYQASTGCKHGGTVTDEFTNPPIERVLSRSLSELFTVHMAGNATMLKSESETGVTCTMLTYSIIGIFSSYKQRPQLDPRLPAESIVHKFHALLNGPPPYSEDKRSST</sequence>
<evidence type="ECO:0000313" key="2">
    <source>
        <dbReference type="Proteomes" id="UP000789342"/>
    </source>
</evidence>
<protein>
    <submittedName>
        <fullName evidence="1">5478_t:CDS:1</fullName>
    </submittedName>
</protein>
<organism evidence="1 2">
    <name type="scientific">Acaulospora morrowiae</name>
    <dbReference type="NCBI Taxonomy" id="94023"/>
    <lineage>
        <taxon>Eukaryota</taxon>
        <taxon>Fungi</taxon>
        <taxon>Fungi incertae sedis</taxon>
        <taxon>Mucoromycota</taxon>
        <taxon>Glomeromycotina</taxon>
        <taxon>Glomeromycetes</taxon>
        <taxon>Diversisporales</taxon>
        <taxon>Acaulosporaceae</taxon>
        <taxon>Acaulospora</taxon>
    </lineage>
</organism>
<comment type="caution">
    <text evidence="1">The sequence shown here is derived from an EMBL/GenBank/DDBJ whole genome shotgun (WGS) entry which is preliminary data.</text>
</comment>
<reference evidence="1" key="1">
    <citation type="submission" date="2021-06" db="EMBL/GenBank/DDBJ databases">
        <authorList>
            <person name="Kallberg Y."/>
            <person name="Tangrot J."/>
            <person name="Rosling A."/>
        </authorList>
    </citation>
    <scope>NUCLEOTIDE SEQUENCE</scope>
    <source>
        <strain evidence="1">CL551</strain>
    </source>
</reference>
<evidence type="ECO:0000313" key="1">
    <source>
        <dbReference type="EMBL" id="CAG8447104.1"/>
    </source>
</evidence>
<accession>A0A9N8VE03</accession>
<dbReference type="EMBL" id="CAJVPV010000218">
    <property type="protein sequence ID" value="CAG8447104.1"/>
    <property type="molecule type" value="Genomic_DNA"/>
</dbReference>
<dbReference type="Proteomes" id="UP000789342">
    <property type="component" value="Unassembled WGS sequence"/>
</dbReference>
<name>A0A9N8VE03_9GLOM</name>
<gene>
    <name evidence="1" type="ORF">AMORRO_LOCUS684</name>
</gene>
<keyword evidence="2" id="KW-1185">Reference proteome</keyword>
<dbReference type="AlphaFoldDB" id="A0A9N8VE03"/>